<keyword evidence="1" id="KW-1133">Transmembrane helix</keyword>
<dbReference type="AlphaFoldDB" id="A0A246GGM3"/>
<dbReference type="RefSeq" id="WP_088393883.1">
    <property type="nucleotide sequence ID" value="NZ_MTCZ01000128.1"/>
</dbReference>
<evidence type="ECO:0000313" key="3">
    <source>
        <dbReference type="Proteomes" id="UP000197768"/>
    </source>
</evidence>
<comment type="caution">
    <text evidence="2">The sequence shown here is derived from an EMBL/GenBank/DDBJ whole genome shotgun (WGS) entry which is preliminary data.</text>
</comment>
<keyword evidence="1" id="KW-0812">Transmembrane</keyword>
<proteinExistence type="predicted"/>
<feature type="transmembrane region" description="Helical" evidence="1">
    <location>
        <begin position="196"/>
        <end position="218"/>
    </location>
</feature>
<sequence length="221" mass="26596">MNHYELIPRIVENKNWITIVFIVAIGVVTVTKAVFEKRFIDFVRLLFNNKYIKIYKDPSNLMTWFTILLFFVQLISFSFFIQLVLSYYGYTTKTNWISFIQIITFLTFFVLSKYLIEKIIATSFDTELFIEQFNLFKISYRTYLGILLLPVDMVLYYTNLTNQYVILGILVIILIINTITYLVSLRNYQNLLLRKLFYFILYICALEIAPYFFVYYYITNR</sequence>
<feature type="transmembrane region" description="Helical" evidence="1">
    <location>
        <begin position="96"/>
        <end position="116"/>
    </location>
</feature>
<dbReference type="Pfam" id="PF14093">
    <property type="entry name" value="DUF4271"/>
    <property type="match status" value="1"/>
</dbReference>
<gene>
    <name evidence="2" type="ORF">BWK59_11080</name>
</gene>
<organism evidence="2 3">
    <name type="scientific">Flavobacterium davisii</name>
    <dbReference type="NCBI Taxonomy" id="2906077"/>
    <lineage>
        <taxon>Bacteria</taxon>
        <taxon>Pseudomonadati</taxon>
        <taxon>Bacteroidota</taxon>
        <taxon>Flavobacteriia</taxon>
        <taxon>Flavobacteriales</taxon>
        <taxon>Flavobacteriaceae</taxon>
        <taxon>Flavobacterium</taxon>
    </lineage>
</organism>
<evidence type="ECO:0000313" key="2">
    <source>
        <dbReference type="EMBL" id="OWP83332.1"/>
    </source>
</evidence>
<accession>A0A246GGM3</accession>
<feature type="transmembrane region" description="Helical" evidence="1">
    <location>
        <begin position="61"/>
        <end position="90"/>
    </location>
</feature>
<dbReference type="InterPro" id="IPR025367">
    <property type="entry name" value="DUF4271"/>
</dbReference>
<name>A0A246GGM3_9FLAO</name>
<keyword evidence="1" id="KW-0472">Membrane</keyword>
<feature type="transmembrane region" description="Helical" evidence="1">
    <location>
        <begin position="16"/>
        <end position="35"/>
    </location>
</feature>
<feature type="transmembrane region" description="Helical" evidence="1">
    <location>
        <begin position="164"/>
        <end position="184"/>
    </location>
</feature>
<dbReference type="Proteomes" id="UP000197768">
    <property type="component" value="Unassembled WGS sequence"/>
</dbReference>
<feature type="transmembrane region" description="Helical" evidence="1">
    <location>
        <begin position="140"/>
        <end position="158"/>
    </location>
</feature>
<evidence type="ECO:0000256" key="1">
    <source>
        <dbReference type="SAM" id="Phobius"/>
    </source>
</evidence>
<protein>
    <submittedName>
        <fullName evidence="2">DUF4271 domain-containing protein</fullName>
    </submittedName>
</protein>
<dbReference type="EMBL" id="MTCZ01000128">
    <property type="protein sequence ID" value="OWP83332.1"/>
    <property type="molecule type" value="Genomic_DNA"/>
</dbReference>
<reference evidence="2 3" key="1">
    <citation type="journal article" date="2017" name="Infect. Genet. Evol.">
        <title>Comparative genome analysis of fish pathogen Flavobacterium columnare reveals extensive sequence diversity within the species.</title>
        <authorList>
            <person name="Kayansamruaj P."/>
            <person name="Dong H.T."/>
            <person name="Hirono I."/>
            <person name="Kondo H."/>
            <person name="Senapin S."/>
            <person name="Rodkhum C."/>
        </authorList>
    </citation>
    <scope>NUCLEOTIDE SEQUENCE [LARGE SCALE GENOMIC DNA]</scope>
    <source>
        <strain evidence="2 3">1215</strain>
    </source>
</reference>